<evidence type="ECO:0000313" key="4">
    <source>
        <dbReference type="EMBL" id="QGQ59897.1"/>
    </source>
</evidence>
<organismHost>
    <name type="scientific">Cynomys gunnisoni</name>
    <name type="common">Gunnison's prairie dog</name>
    <name type="synonym">Spermophilus gunnisoni</name>
    <dbReference type="NCBI Taxonomy" id="45479"/>
</organismHost>
<dbReference type="InterPro" id="IPR015915">
    <property type="entry name" value="Kelch-typ_b-propeller"/>
</dbReference>
<organism evidence="4 5">
    <name type="scientific">Monkeypox virus</name>
    <name type="common">MPXV</name>
    <dbReference type="NCBI Taxonomy" id="10244"/>
    <lineage>
        <taxon>Viruses</taxon>
        <taxon>Varidnaviria</taxon>
        <taxon>Bamfordvirae</taxon>
        <taxon>Nucleocytoviricota</taxon>
        <taxon>Pokkesviricetes</taxon>
        <taxon>Chitovirales</taxon>
        <taxon>Poxviridae</taxon>
        <taxon>Chordopoxvirinae</taxon>
        <taxon>Orthopoxvirus</taxon>
        <taxon>Orthopoxvirus monkeypox</taxon>
    </lineage>
</organism>
<organismHost>
    <name type="scientific">Cynomys mexicanus</name>
    <name type="common">Mexican prairie dog</name>
    <dbReference type="NCBI Taxonomy" id="99826"/>
</organismHost>
<dbReference type="Gene3D" id="2.120.10.80">
    <property type="entry name" value="Kelch-type beta propeller"/>
    <property type="match status" value="1"/>
</dbReference>
<organismHost>
    <name type="scientific">Gliridae</name>
    <name type="common">dormice</name>
    <dbReference type="NCBI Taxonomy" id="30650"/>
</organismHost>
<organismHost>
    <name type="scientific">Heliosciurus ruwenzorii</name>
    <name type="common">Ruwenzori sun squirrel</name>
    <dbReference type="NCBI Taxonomy" id="226685"/>
</organismHost>
<keyword evidence="2" id="KW-0677">Repeat</keyword>
<proteinExistence type="predicted"/>
<dbReference type="EMBL" id="MN648051">
    <property type="protein sequence ID" value="QGQ59897.1"/>
    <property type="molecule type" value="Genomic_DNA"/>
</dbReference>
<evidence type="ECO:0000313" key="5">
    <source>
        <dbReference type="Proteomes" id="UP000424348"/>
    </source>
</evidence>
<organismHost>
    <name type="scientific">Cynomys leucurus</name>
    <name type="common">White-tailed prairie dog</name>
    <dbReference type="NCBI Taxonomy" id="99825"/>
</organismHost>
<dbReference type="PANTHER" id="PTHR45632">
    <property type="entry name" value="LD33804P"/>
    <property type="match status" value="1"/>
</dbReference>
<evidence type="ECO:0000256" key="2">
    <source>
        <dbReference type="ARBA" id="ARBA00022737"/>
    </source>
</evidence>
<dbReference type="SMR" id="A0A650BUC9"/>
<accession>A0A650BUC9</accession>
<protein>
    <submittedName>
        <fullName evidence="4">Kelch repeat and BTB domain-containing protein 1</fullName>
    </submittedName>
</protein>
<dbReference type="Pfam" id="PF01344">
    <property type="entry name" value="Kelch_1"/>
    <property type="match status" value="1"/>
</dbReference>
<sequence>MNHQRLPIKMSNMSTIVHAGKIYISRGYNNSSVVNVISNLVLSYNPIYDEWTKLSSLNIPRINPALWSVYNKLYVGGVISDDVQTNTSETYDKEKDCWTLDNGHLLPHNYIMYKCEPFKHRYPLEKTQYTNDFLKYLESFIGS</sequence>
<name>A0A650BUC9_MONPV</name>
<organismHost>
    <name type="scientific">Cynomys parvidens</name>
    <name type="common">Utah prairie dog</name>
    <dbReference type="NCBI Taxonomy" id="99827"/>
</organismHost>
<dbReference type="InterPro" id="IPR006652">
    <property type="entry name" value="Kelch_1"/>
</dbReference>
<keyword evidence="3" id="KW-0833">Ubl conjugation pathway</keyword>
<dbReference type="SUPFAM" id="SSF117281">
    <property type="entry name" value="Kelch motif"/>
    <property type="match status" value="1"/>
</dbReference>
<dbReference type="PANTHER" id="PTHR45632:SF3">
    <property type="entry name" value="KELCH-LIKE PROTEIN 32"/>
    <property type="match status" value="1"/>
</dbReference>
<gene>
    <name evidence="4" type="primary">KBTB1_2</name>
    <name evidence="4" type="ORF">PDLMKLCO_00177</name>
</gene>
<evidence type="ECO:0000256" key="1">
    <source>
        <dbReference type="ARBA" id="ARBA00022441"/>
    </source>
</evidence>
<evidence type="ECO:0000256" key="3">
    <source>
        <dbReference type="ARBA" id="ARBA00022786"/>
    </source>
</evidence>
<dbReference type="Proteomes" id="UP000424348">
    <property type="component" value="Genome"/>
</dbReference>
<reference evidence="4 5" key="1">
    <citation type="submission" date="2019-11" db="EMBL/GenBank/DDBJ databases">
        <authorList>
            <person name="Cohen Gihon I."/>
            <person name="Israeli O."/>
            <person name="Shifman O."/>
            <person name="Erez N."/>
            <person name="Melamed S."/>
            <person name="Paran N."/>
            <person name="Beth-Din A."/>
            <person name="Zvi A."/>
        </authorList>
    </citation>
    <scope>NUCLEOTIDE SEQUENCE [LARGE SCALE GENOMIC DNA]</scope>
    <source>
        <strain evidence="4 5">Israel_2018</strain>
    </source>
</reference>
<organismHost>
    <name type="scientific">Cynomys ludovicianus</name>
    <name type="common">Black-tailed prairie dog</name>
    <dbReference type="NCBI Taxonomy" id="45480"/>
</organismHost>
<organismHost>
    <name type="scientific">Mus musculus</name>
    <name type="common">Mouse</name>
    <dbReference type="NCBI Taxonomy" id="10090"/>
</organismHost>
<organismHost>
    <name type="scientific">Homo sapiens</name>
    <name type="common">Human</name>
    <dbReference type="NCBI Taxonomy" id="9606"/>
</organismHost>
<keyword evidence="1" id="KW-0880">Kelch repeat</keyword>